<gene>
    <name evidence="3" type="ORF">A1QO_14140</name>
</gene>
<organism evidence="3 4">
    <name type="scientific">Vibrio genomosp. F10 str. ZF-129</name>
    <dbReference type="NCBI Taxonomy" id="1187848"/>
    <lineage>
        <taxon>Bacteria</taxon>
        <taxon>Pseudomonadati</taxon>
        <taxon>Pseudomonadota</taxon>
        <taxon>Gammaproteobacteria</taxon>
        <taxon>Vibrionales</taxon>
        <taxon>Vibrionaceae</taxon>
        <taxon>Vibrio</taxon>
    </lineage>
</organism>
<dbReference type="AlphaFoldDB" id="A0A1E5BAX6"/>
<keyword evidence="1" id="KW-0472">Membrane</keyword>
<feature type="transmembrane region" description="Helical" evidence="1">
    <location>
        <begin position="158"/>
        <end position="177"/>
    </location>
</feature>
<accession>A0A1E5BAX6</accession>
<keyword evidence="1" id="KW-0812">Transmembrane</keyword>
<reference evidence="3 4" key="1">
    <citation type="journal article" date="2012" name="Science">
        <title>Ecological populations of bacteria act as socially cohesive units of antibiotic production and resistance.</title>
        <authorList>
            <person name="Cordero O.X."/>
            <person name="Wildschutte H."/>
            <person name="Kirkup B."/>
            <person name="Proehl S."/>
            <person name="Ngo L."/>
            <person name="Hussain F."/>
            <person name="Le Roux F."/>
            <person name="Mincer T."/>
            <person name="Polz M.F."/>
        </authorList>
    </citation>
    <scope>NUCLEOTIDE SEQUENCE [LARGE SCALE GENOMIC DNA]</scope>
    <source>
        <strain evidence="3 4">ZF-129</strain>
    </source>
</reference>
<dbReference type="Gene3D" id="2.180.10.10">
    <property type="entry name" value="RHS repeat-associated core"/>
    <property type="match status" value="1"/>
</dbReference>
<dbReference type="NCBIfam" id="TIGR03696">
    <property type="entry name" value="Rhs_assc_core"/>
    <property type="match status" value="1"/>
</dbReference>
<protein>
    <submittedName>
        <fullName evidence="3">RHS repeat-associated core domain-containing protein</fullName>
    </submittedName>
</protein>
<dbReference type="OrthoDB" id="5905222at2"/>
<dbReference type="InterPro" id="IPR006311">
    <property type="entry name" value="TAT_signal"/>
</dbReference>
<dbReference type="PANTHER" id="PTHR32305:SF15">
    <property type="entry name" value="PROTEIN RHSA-RELATED"/>
    <property type="match status" value="1"/>
</dbReference>
<sequence>MMISNTNFNANRRRLLKQAGAASTLGVSGIAMPVLALSTSDASEHTAIKQNPLGFNGERQDPVTGHYHLGKGCRLYNPRLMRFHSYDSMSPFGKGGTNGYAYCLGDPVNQRDPSGHFALLSILIGAIVGAVVGAGVSAASEGIQMAINPDHKFDWKQVVTGAAVGFITGGIGIAAAAPKAGAQLGLTIVKSAATELFSVPINTATALSMQPNASKVLQRIGQALGYSLAILGVGYGVKGAVKLGKDVFKGRVVKTLSHWERGQKFYDKHITLRQAIFTGGGIASGISSASSGIVFNTRNHLGQDSRISDGFMRFFHYGSSISGALGSRYLNPIKNIKLDPGGYFSGRFTDLSHVTGAVALFFTEPGSEENRLWNTVSFLTGTTSLYTLNTQNHLKHFNKVPVWEKYGISQGVWGNVSKYNAMNSSQLHF</sequence>
<proteinExistence type="predicted"/>
<evidence type="ECO:0000256" key="2">
    <source>
        <dbReference type="SAM" id="SignalP"/>
    </source>
</evidence>
<feature type="transmembrane region" description="Helical" evidence="1">
    <location>
        <begin position="117"/>
        <end position="138"/>
    </location>
</feature>
<keyword evidence="1" id="KW-1133">Transmembrane helix</keyword>
<name>A0A1E5BAX6_9VIBR</name>
<dbReference type="STRING" id="1187848.A1QO_14140"/>
<dbReference type="PROSITE" id="PS51318">
    <property type="entry name" value="TAT"/>
    <property type="match status" value="1"/>
</dbReference>
<evidence type="ECO:0000313" key="4">
    <source>
        <dbReference type="Proteomes" id="UP000094741"/>
    </source>
</evidence>
<dbReference type="Proteomes" id="UP000094741">
    <property type="component" value="Unassembled WGS sequence"/>
</dbReference>
<dbReference type="PANTHER" id="PTHR32305">
    <property type="match status" value="1"/>
</dbReference>
<evidence type="ECO:0000313" key="3">
    <source>
        <dbReference type="EMBL" id="OEE31257.1"/>
    </source>
</evidence>
<feature type="chain" id="PRO_5009171401" evidence="2">
    <location>
        <begin position="37"/>
        <end position="429"/>
    </location>
</feature>
<dbReference type="EMBL" id="AJYQ02000128">
    <property type="protein sequence ID" value="OEE31257.1"/>
    <property type="molecule type" value="Genomic_DNA"/>
</dbReference>
<comment type="caution">
    <text evidence="3">The sequence shown here is derived from an EMBL/GenBank/DDBJ whole genome shotgun (WGS) entry which is preliminary data.</text>
</comment>
<dbReference type="InterPro" id="IPR050708">
    <property type="entry name" value="T6SS_VgrG/RHS"/>
</dbReference>
<dbReference type="eggNOG" id="COG3209">
    <property type="taxonomic scope" value="Bacteria"/>
</dbReference>
<evidence type="ECO:0000256" key="1">
    <source>
        <dbReference type="SAM" id="Phobius"/>
    </source>
</evidence>
<feature type="signal peptide" evidence="2">
    <location>
        <begin position="1"/>
        <end position="36"/>
    </location>
</feature>
<keyword evidence="2" id="KW-0732">Signal</keyword>
<dbReference type="InterPro" id="IPR022385">
    <property type="entry name" value="Rhs_assc_core"/>
</dbReference>